<keyword evidence="1" id="KW-0472">Membrane</keyword>
<dbReference type="AlphaFoldDB" id="A0A1X0IYU5"/>
<reference evidence="2 3" key="1">
    <citation type="submission" date="2016-12" db="EMBL/GenBank/DDBJ databases">
        <title>The new phylogeny of genus Mycobacterium.</title>
        <authorList>
            <person name="Tortoli E."/>
            <person name="Trovato A."/>
            <person name="Cirillo D.M."/>
        </authorList>
    </citation>
    <scope>NUCLEOTIDE SEQUENCE [LARGE SCALE GENOMIC DNA]</scope>
    <source>
        <strain evidence="2 3">CCUG 66554</strain>
    </source>
</reference>
<name>A0A1X0IYU5_9MYCO</name>
<evidence type="ECO:0000313" key="2">
    <source>
        <dbReference type="EMBL" id="ORB54547.1"/>
    </source>
</evidence>
<feature type="transmembrane region" description="Helical" evidence="1">
    <location>
        <begin position="107"/>
        <end position="127"/>
    </location>
</feature>
<dbReference type="Proteomes" id="UP000192434">
    <property type="component" value="Unassembled WGS sequence"/>
</dbReference>
<feature type="transmembrane region" description="Helical" evidence="1">
    <location>
        <begin position="75"/>
        <end position="95"/>
    </location>
</feature>
<keyword evidence="1" id="KW-0812">Transmembrane</keyword>
<organism evidence="2 3">
    <name type="scientific">Mycobacteroides saopaulense</name>
    <dbReference type="NCBI Taxonomy" id="1578165"/>
    <lineage>
        <taxon>Bacteria</taxon>
        <taxon>Bacillati</taxon>
        <taxon>Actinomycetota</taxon>
        <taxon>Actinomycetes</taxon>
        <taxon>Mycobacteriales</taxon>
        <taxon>Mycobacteriaceae</taxon>
        <taxon>Mycobacteroides</taxon>
    </lineage>
</organism>
<feature type="transmembrane region" description="Helical" evidence="1">
    <location>
        <begin position="152"/>
        <end position="172"/>
    </location>
</feature>
<protein>
    <submittedName>
        <fullName evidence="2">Uncharacterized protein</fullName>
    </submittedName>
</protein>
<feature type="transmembrane region" description="Helical" evidence="1">
    <location>
        <begin position="221"/>
        <end position="243"/>
    </location>
</feature>
<accession>A0A1X0IYU5</accession>
<dbReference type="RefSeq" id="WP_083017391.1">
    <property type="nucleotide sequence ID" value="NZ_MVII01000020.1"/>
</dbReference>
<feature type="transmembrane region" description="Helical" evidence="1">
    <location>
        <begin position="184"/>
        <end position="209"/>
    </location>
</feature>
<proteinExistence type="predicted"/>
<evidence type="ECO:0000256" key="1">
    <source>
        <dbReference type="SAM" id="Phobius"/>
    </source>
</evidence>
<dbReference type="EMBL" id="MVII01000020">
    <property type="protein sequence ID" value="ORB54547.1"/>
    <property type="molecule type" value="Genomic_DNA"/>
</dbReference>
<gene>
    <name evidence="2" type="ORF">BST43_16015</name>
</gene>
<sequence>MITDSEWQGMQSVRIAALLCLVPVLLYRIWRVWRYSSSLPAKAVTGFGVLLWFWLLAFTDAVWSVSPTWLRAASAGGFGAVTLAACLQAFILGISRRATSVRIRRDMWVVAATATCVLVVVAVATAFSDESLMLEDAYQFTNVLMEGSDTGLVVASVTSSTYVAVVLVQLIWTGARNANRTPTGIGLGVLAAASAVEFTVLVVGGIWAPLARGSLISGNRFGLWLLTVPACGVTALVILGFLYPPLSLHFRARRAVQTLKPLRDTLAARFPGLGPPIAPATRLSELAFEWTTHIQDGLTLLAQTRGLPLSTGAEIPSDKAERADSVTDWLIGQEVPGFSAEWLHAPVGMDDETWVLAIADAHRGRQEDLDADKFGCVDSRVQR</sequence>
<dbReference type="OrthoDB" id="4761342at2"/>
<evidence type="ECO:0000313" key="3">
    <source>
        <dbReference type="Proteomes" id="UP000192434"/>
    </source>
</evidence>
<comment type="caution">
    <text evidence="2">The sequence shown here is derived from an EMBL/GenBank/DDBJ whole genome shotgun (WGS) entry which is preliminary data.</text>
</comment>
<keyword evidence="1" id="KW-1133">Transmembrane helix</keyword>
<feature type="transmembrane region" description="Helical" evidence="1">
    <location>
        <begin position="42"/>
        <end position="63"/>
    </location>
</feature>
<feature type="transmembrane region" description="Helical" evidence="1">
    <location>
        <begin position="12"/>
        <end position="30"/>
    </location>
</feature>